<evidence type="ECO:0000313" key="3">
    <source>
        <dbReference type="Proteomes" id="UP000095284"/>
    </source>
</evidence>
<evidence type="ECO:0000313" key="5">
    <source>
        <dbReference type="WBParaSite" id="BXY_1128200.1"/>
    </source>
</evidence>
<dbReference type="AlphaFoldDB" id="A0A1I7SE24"/>
<evidence type="ECO:0000313" key="4">
    <source>
        <dbReference type="Proteomes" id="UP000659654"/>
    </source>
</evidence>
<dbReference type="SMR" id="A0A1I7SE24"/>
<organism evidence="3 5">
    <name type="scientific">Bursaphelenchus xylophilus</name>
    <name type="common">Pinewood nematode worm</name>
    <name type="synonym">Aphelenchoides xylophilus</name>
    <dbReference type="NCBI Taxonomy" id="6326"/>
    <lineage>
        <taxon>Eukaryota</taxon>
        <taxon>Metazoa</taxon>
        <taxon>Ecdysozoa</taxon>
        <taxon>Nematoda</taxon>
        <taxon>Chromadorea</taxon>
        <taxon>Rhabditida</taxon>
        <taxon>Tylenchina</taxon>
        <taxon>Tylenchomorpha</taxon>
        <taxon>Aphelenchoidea</taxon>
        <taxon>Aphelenchoididae</taxon>
        <taxon>Bursaphelenchus</taxon>
    </lineage>
</organism>
<evidence type="ECO:0000256" key="1">
    <source>
        <dbReference type="SAM" id="Coils"/>
    </source>
</evidence>
<feature type="coiled-coil region" evidence="1">
    <location>
        <begin position="56"/>
        <end position="118"/>
    </location>
</feature>
<sequence length="142" mass="16727">MSRRSNRYNQNVQNLVKGGCLTLKKKGERIKKPRRKVAEKPVSTRTPVDLKTRMEIARKNRQIQIQKKAIKRERQRRAMLSRWSEIKAQNLKRNIDLLQQALRDSDKLHQELEQKSKEKDSGINRVISRLNALIDIKSESSE</sequence>
<evidence type="ECO:0000313" key="2">
    <source>
        <dbReference type="EMBL" id="CAD5224393.1"/>
    </source>
</evidence>
<dbReference type="Proteomes" id="UP000582659">
    <property type="component" value="Unassembled WGS sequence"/>
</dbReference>
<dbReference type="Proteomes" id="UP000659654">
    <property type="component" value="Unassembled WGS sequence"/>
</dbReference>
<protein>
    <submittedName>
        <fullName evidence="2">(pine wood nematode) hypothetical protein</fullName>
    </submittedName>
</protein>
<reference evidence="5" key="1">
    <citation type="submission" date="2016-11" db="UniProtKB">
        <authorList>
            <consortium name="WormBaseParasite"/>
        </authorList>
    </citation>
    <scope>IDENTIFICATION</scope>
</reference>
<dbReference type="Proteomes" id="UP000095284">
    <property type="component" value="Unplaced"/>
</dbReference>
<dbReference type="EMBL" id="CAJFCV020000004">
    <property type="protein sequence ID" value="CAG9113155.1"/>
    <property type="molecule type" value="Genomic_DNA"/>
</dbReference>
<gene>
    <name evidence="2" type="ORF">BXYJ_LOCUS8021</name>
</gene>
<dbReference type="WBParaSite" id="BXY_1128200.1">
    <property type="protein sequence ID" value="BXY_1128200.1"/>
    <property type="gene ID" value="BXY_1128200"/>
</dbReference>
<reference evidence="2" key="2">
    <citation type="submission" date="2020-09" db="EMBL/GenBank/DDBJ databases">
        <authorList>
            <person name="Kikuchi T."/>
        </authorList>
    </citation>
    <scope>NUCLEOTIDE SEQUENCE</scope>
    <source>
        <strain evidence="2">Ka4C1</strain>
    </source>
</reference>
<dbReference type="EMBL" id="CAJFDI010000004">
    <property type="protein sequence ID" value="CAD5224393.1"/>
    <property type="molecule type" value="Genomic_DNA"/>
</dbReference>
<name>A0A1I7SE24_BURXY</name>
<accession>A0A1I7SE24</accession>
<keyword evidence="4" id="KW-1185">Reference proteome</keyword>
<proteinExistence type="predicted"/>
<keyword evidence="1" id="KW-0175">Coiled coil</keyword>